<name>L9ZZI3_9EURY</name>
<proteinExistence type="predicted"/>
<dbReference type="STRING" id="1230458.C484_10651"/>
<evidence type="ECO:0000313" key="1">
    <source>
        <dbReference type="EMBL" id="ELY91481.1"/>
    </source>
</evidence>
<accession>L9ZZI3</accession>
<sequence length="272" mass="29010">MSDLVTPGEVDAEIDSTSTGHALAKAGTGGWVVNGVDLAGNYTSLDETGVNSFAISSTSGLDVTFDGGEAYVAGWLCRDRQTTVTLPDDSTTTVYVGYDAGSVLSSGTAPADNDNVIIGPSGDFASEDPQYPVWEIVTSGGSVSDSTRVQPTRKPMEYDPTVPSFDFAGQVLGERTLRLSDPQGDYGNVYMHNSREFDNTMGHYVTTTTPHLPFIIRNNATNTLVADNGDIDVPVGHIYYQGDATLRVTQDWNGDSMVLESSNGDTIELVRE</sequence>
<dbReference type="Proteomes" id="UP000011648">
    <property type="component" value="Unassembled WGS sequence"/>
</dbReference>
<reference evidence="1 2" key="1">
    <citation type="journal article" date="2014" name="PLoS Genet.">
        <title>Phylogenetically driven sequencing of extremely halophilic archaea reveals strategies for static and dynamic osmo-response.</title>
        <authorList>
            <person name="Becker E.A."/>
            <person name="Seitzer P.M."/>
            <person name="Tritt A."/>
            <person name="Larsen D."/>
            <person name="Krusor M."/>
            <person name="Yao A.I."/>
            <person name="Wu D."/>
            <person name="Madern D."/>
            <person name="Eisen J.A."/>
            <person name="Darling A.E."/>
            <person name="Facciotti M.T."/>
        </authorList>
    </citation>
    <scope>NUCLEOTIDE SEQUENCE [LARGE SCALE GENOMIC DNA]</scope>
    <source>
        <strain evidence="1 2">DSM 12281</strain>
    </source>
</reference>
<dbReference type="RefSeq" id="WP_006825883.1">
    <property type="nucleotide sequence ID" value="NZ_AOIL01000037.1"/>
</dbReference>
<gene>
    <name evidence="1" type="ORF">C484_10651</name>
</gene>
<dbReference type="EMBL" id="AOIL01000037">
    <property type="protein sequence ID" value="ELY91481.1"/>
    <property type="molecule type" value="Genomic_DNA"/>
</dbReference>
<comment type="caution">
    <text evidence="1">The sequence shown here is derived from an EMBL/GenBank/DDBJ whole genome shotgun (WGS) entry which is preliminary data.</text>
</comment>
<dbReference type="AlphaFoldDB" id="L9ZZI3"/>
<protein>
    <submittedName>
        <fullName evidence="1">Uncharacterized protein</fullName>
    </submittedName>
</protein>
<organism evidence="1 2">
    <name type="scientific">Natrialba taiwanensis DSM 12281</name>
    <dbReference type="NCBI Taxonomy" id="1230458"/>
    <lineage>
        <taxon>Archaea</taxon>
        <taxon>Methanobacteriati</taxon>
        <taxon>Methanobacteriota</taxon>
        <taxon>Stenosarchaea group</taxon>
        <taxon>Halobacteria</taxon>
        <taxon>Halobacteriales</taxon>
        <taxon>Natrialbaceae</taxon>
        <taxon>Natrialba</taxon>
    </lineage>
</organism>
<evidence type="ECO:0000313" key="2">
    <source>
        <dbReference type="Proteomes" id="UP000011648"/>
    </source>
</evidence>
<dbReference type="PATRIC" id="fig|1230458.4.peg.2140"/>
<keyword evidence="2" id="KW-1185">Reference proteome</keyword>